<proteinExistence type="predicted"/>
<dbReference type="CDD" id="cd15831">
    <property type="entry name" value="BTAD"/>
    <property type="match status" value="1"/>
</dbReference>
<dbReference type="KEGG" id="sroi:IAG44_13960"/>
<dbReference type="GO" id="GO:0003677">
    <property type="term" value="F:DNA binding"/>
    <property type="evidence" value="ECO:0007669"/>
    <property type="project" value="InterPro"/>
</dbReference>
<keyword evidence="6" id="KW-1185">Reference proteome</keyword>
<evidence type="ECO:0000256" key="2">
    <source>
        <dbReference type="ARBA" id="ARBA00023015"/>
    </source>
</evidence>
<reference evidence="5 6" key="1">
    <citation type="submission" date="2020-08" db="EMBL/GenBank/DDBJ databases">
        <title>A novel species.</title>
        <authorList>
            <person name="Gao J."/>
        </authorList>
    </citation>
    <scope>NUCLEOTIDE SEQUENCE [LARGE SCALE GENOMIC DNA]</scope>
    <source>
        <strain evidence="5 6">CRXT-G-22</strain>
    </source>
</reference>
<organism evidence="5 6">
    <name type="scientific">Streptomyces roseirectus</name>
    <dbReference type="NCBI Taxonomy" id="2768066"/>
    <lineage>
        <taxon>Bacteria</taxon>
        <taxon>Bacillati</taxon>
        <taxon>Actinomycetota</taxon>
        <taxon>Actinomycetes</taxon>
        <taxon>Kitasatosporales</taxon>
        <taxon>Streptomycetaceae</taxon>
        <taxon>Streptomyces</taxon>
    </lineage>
</organism>
<keyword evidence="1" id="KW-0902">Two-component regulatory system</keyword>
<dbReference type="InterPro" id="IPR005158">
    <property type="entry name" value="BTAD"/>
</dbReference>
<gene>
    <name evidence="5" type="ORF">IAG44_13960</name>
</gene>
<protein>
    <submittedName>
        <fullName evidence="5">AfsR/SARP family transcriptional regulator</fullName>
    </submittedName>
</protein>
<dbReference type="Pfam" id="PF03704">
    <property type="entry name" value="BTAD"/>
    <property type="match status" value="1"/>
</dbReference>
<evidence type="ECO:0000259" key="4">
    <source>
        <dbReference type="SMART" id="SM01043"/>
    </source>
</evidence>
<evidence type="ECO:0000313" key="5">
    <source>
        <dbReference type="EMBL" id="QNP70439.1"/>
    </source>
</evidence>
<dbReference type="PANTHER" id="PTHR35807">
    <property type="entry name" value="TRANSCRIPTIONAL REGULATOR REDD-RELATED"/>
    <property type="match status" value="1"/>
</dbReference>
<dbReference type="SMART" id="SM01043">
    <property type="entry name" value="BTAD"/>
    <property type="match status" value="1"/>
</dbReference>
<dbReference type="PANTHER" id="PTHR35807:SF1">
    <property type="entry name" value="TRANSCRIPTIONAL REGULATOR REDD"/>
    <property type="match status" value="1"/>
</dbReference>
<dbReference type="Proteomes" id="UP000516052">
    <property type="component" value="Chromosome"/>
</dbReference>
<dbReference type="Gene3D" id="1.25.40.10">
    <property type="entry name" value="Tetratricopeptide repeat domain"/>
    <property type="match status" value="1"/>
</dbReference>
<dbReference type="GO" id="GO:0006355">
    <property type="term" value="P:regulation of DNA-templated transcription"/>
    <property type="evidence" value="ECO:0007669"/>
    <property type="project" value="InterPro"/>
</dbReference>
<dbReference type="RefSeq" id="WP_187747451.1">
    <property type="nucleotide sequence ID" value="NZ_CP060828.1"/>
</dbReference>
<keyword evidence="2" id="KW-0805">Transcription regulation</keyword>
<dbReference type="InterPro" id="IPR011990">
    <property type="entry name" value="TPR-like_helical_dom_sf"/>
</dbReference>
<name>A0A7H0ICC3_9ACTN</name>
<sequence length="221" mass="24724">MPVLPAARLTRQTLALLAAYPGQLVPTDVLAEEVAPQEAPGTGRLVVQTAVRELRELFAEALRGGRRRDELLSELPGGYRLETGTGTLDTSDFERYAGAGYRAMEAGDAERAARRLRQALALWSGEAFSGVQAGPRLQLRIDDLERSRRRAVDQWIEAELRAGRDRQLITELVAVIARLRLREPLYERLLEKLHPGNTSQNALTAYWQLRREHPTPAPVWA</sequence>
<feature type="domain" description="Bacterial transcriptional activator" evidence="4">
    <location>
        <begin position="88"/>
        <end position="220"/>
    </location>
</feature>
<dbReference type="GO" id="GO:0000160">
    <property type="term" value="P:phosphorelay signal transduction system"/>
    <property type="evidence" value="ECO:0007669"/>
    <property type="project" value="UniProtKB-KW"/>
</dbReference>
<keyword evidence="3" id="KW-0804">Transcription</keyword>
<dbReference type="InterPro" id="IPR016032">
    <property type="entry name" value="Sig_transdc_resp-reg_C-effctor"/>
</dbReference>
<accession>A0A7H0ICC3</accession>
<dbReference type="InterPro" id="IPR036388">
    <property type="entry name" value="WH-like_DNA-bd_sf"/>
</dbReference>
<dbReference type="InterPro" id="IPR051677">
    <property type="entry name" value="AfsR-DnrI-RedD_regulator"/>
</dbReference>
<evidence type="ECO:0000256" key="1">
    <source>
        <dbReference type="ARBA" id="ARBA00023012"/>
    </source>
</evidence>
<dbReference type="EMBL" id="CP060828">
    <property type="protein sequence ID" value="QNP70439.1"/>
    <property type="molecule type" value="Genomic_DNA"/>
</dbReference>
<dbReference type="SUPFAM" id="SSF46894">
    <property type="entry name" value="C-terminal effector domain of the bipartite response regulators"/>
    <property type="match status" value="1"/>
</dbReference>
<evidence type="ECO:0000313" key="6">
    <source>
        <dbReference type="Proteomes" id="UP000516052"/>
    </source>
</evidence>
<dbReference type="AlphaFoldDB" id="A0A7H0ICC3"/>
<dbReference type="SUPFAM" id="SSF48452">
    <property type="entry name" value="TPR-like"/>
    <property type="match status" value="1"/>
</dbReference>
<evidence type="ECO:0000256" key="3">
    <source>
        <dbReference type="ARBA" id="ARBA00023163"/>
    </source>
</evidence>
<dbReference type="Gene3D" id="1.10.10.10">
    <property type="entry name" value="Winged helix-like DNA-binding domain superfamily/Winged helix DNA-binding domain"/>
    <property type="match status" value="1"/>
</dbReference>